<dbReference type="GO" id="GO:1990904">
    <property type="term" value="C:ribonucleoprotein complex"/>
    <property type="evidence" value="ECO:0007669"/>
    <property type="project" value="UniProtKB-KW"/>
</dbReference>
<dbReference type="InterPro" id="IPR018305">
    <property type="entry name" value="Ribosomal_m50"/>
</dbReference>
<accession>A0A0C4E1M2</accession>
<evidence type="ECO:0000313" key="8">
    <source>
        <dbReference type="EMBL" id="KLU87286.1"/>
    </source>
</evidence>
<protein>
    <recommendedName>
        <fullName evidence="6">Large ribosomal subunit protein mL50</fullName>
    </recommendedName>
</protein>
<keyword evidence="4" id="KW-0496">Mitochondrion</keyword>
<feature type="region of interest" description="Disordered" evidence="7">
    <location>
        <begin position="118"/>
        <end position="138"/>
    </location>
</feature>
<reference evidence="9" key="5">
    <citation type="submission" date="2015-06" db="UniProtKB">
        <authorList>
            <consortium name="EnsemblFungi"/>
        </authorList>
    </citation>
    <scope>IDENTIFICATION</scope>
    <source>
        <strain evidence="9">ATCC 64411</strain>
    </source>
</reference>
<comment type="subcellular location">
    <subcellularLocation>
        <location evidence="1">Mitochondrion</location>
    </subcellularLocation>
</comment>
<dbReference type="STRING" id="644358.A0A0C4E1M2"/>
<evidence type="ECO:0000256" key="6">
    <source>
        <dbReference type="ARBA" id="ARBA00035183"/>
    </source>
</evidence>
<reference evidence="9" key="4">
    <citation type="journal article" date="2015" name="G3 (Bethesda)">
        <title>Genome sequences of three phytopathogenic species of the Magnaporthaceae family of fungi.</title>
        <authorList>
            <person name="Okagaki L.H."/>
            <person name="Nunes C.C."/>
            <person name="Sailsbery J."/>
            <person name="Clay B."/>
            <person name="Brown D."/>
            <person name="John T."/>
            <person name="Oh Y."/>
            <person name="Young N."/>
            <person name="Fitzgerald M."/>
            <person name="Haas B.J."/>
            <person name="Zeng Q."/>
            <person name="Young S."/>
            <person name="Adiconis X."/>
            <person name="Fan L."/>
            <person name="Levin J.Z."/>
            <person name="Mitchell T.K."/>
            <person name="Okubara P.A."/>
            <person name="Farman M.L."/>
            <person name="Kohn L.M."/>
            <person name="Birren B."/>
            <person name="Ma L.-J."/>
            <person name="Dean R.A."/>
        </authorList>
    </citation>
    <scope>NUCLEOTIDE SEQUENCE</scope>
    <source>
        <strain evidence="9">ATCC 64411 / 73-15</strain>
    </source>
</reference>
<dbReference type="EnsemblFungi" id="MAPG_06287T0">
    <property type="protein sequence ID" value="MAPG_06287T0"/>
    <property type="gene ID" value="MAPG_06287"/>
</dbReference>
<dbReference type="EMBL" id="ADBL01001514">
    <property type="status" value="NOT_ANNOTATED_CDS"/>
    <property type="molecule type" value="Genomic_DNA"/>
</dbReference>
<keyword evidence="3" id="KW-0689">Ribosomal protein</keyword>
<evidence type="ECO:0000256" key="3">
    <source>
        <dbReference type="ARBA" id="ARBA00022980"/>
    </source>
</evidence>
<dbReference type="GO" id="GO:0005840">
    <property type="term" value="C:ribosome"/>
    <property type="evidence" value="ECO:0007669"/>
    <property type="project" value="UniProtKB-KW"/>
</dbReference>
<reference evidence="8" key="1">
    <citation type="submission" date="2010-05" db="EMBL/GenBank/DDBJ databases">
        <title>The Genome Sequence of Magnaporthe poae strain ATCC 64411.</title>
        <authorList>
            <consortium name="The Broad Institute Genome Sequencing Platform"/>
            <consortium name="Broad Institute Genome Sequencing Center for Infectious Disease"/>
            <person name="Ma L.-J."/>
            <person name="Dead R."/>
            <person name="Young S."/>
            <person name="Zeng Q."/>
            <person name="Koehrsen M."/>
            <person name="Alvarado L."/>
            <person name="Berlin A."/>
            <person name="Chapman S.B."/>
            <person name="Chen Z."/>
            <person name="Freedman E."/>
            <person name="Gellesch M."/>
            <person name="Goldberg J."/>
            <person name="Griggs A."/>
            <person name="Gujja S."/>
            <person name="Heilman E.R."/>
            <person name="Heiman D."/>
            <person name="Hepburn T."/>
            <person name="Howarth C."/>
            <person name="Jen D."/>
            <person name="Larson L."/>
            <person name="Mehta T."/>
            <person name="Neiman D."/>
            <person name="Pearson M."/>
            <person name="Roberts A."/>
            <person name="Saif S."/>
            <person name="Shea T."/>
            <person name="Shenoy N."/>
            <person name="Sisk P."/>
            <person name="Stolte C."/>
            <person name="Sykes S."/>
            <person name="Walk T."/>
            <person name="White J."/>
            <person name="Yandava C."/>
            <person name="Haas B."/>
            <person name="Nusbaum C."/>
            <person name="Birren B."/>
        </authorList>
    </citation>
    <scope>NUCLEOTIDE SEQUENCE</scope>
    <source>
        <strain evidence="8">ATCC 64411</strain>
    </source>
</reference>
<dbReference type="GO" id="GO:0005739">
    <property type="term" value="C:mitochondrion"/>
    <property type="evidence" value="ECO:0007669"/>
    <property type="project" value="UniProtKB-SubCell"/>
</dbReference>
<gene>
    <name evidence="8" type="ORF">MAPG_06287</name>
</gene>
<evidence type="ECO:0000256" key="7">
    <source>
        <dbReference type="SAM" id="MobiDB-lite"/>
    </source>
</evidence>
<evidence type="ECO:0000256" key="2">
    <source>
        <dbReference type="ARBA" id="ARBA00008860"/>
    </source>
</evidence>
<dbReference type="VEuPathDB" id="FungiDB:MAPG_06287"/>
<keyword evidence="5" id="KW-0687">Ribonucleoprotein</keyword>
<sequence length="138" mass="15389">MDAGEAAALLETWDPSWKTMSLDDITLKFAIAKRVHQLSGHILVDSKLNSVQTINDLIKILVTPPKPKKLAEEIEARGELAKLPNVTVYNRRVTPIDKDKMVGRWKVVAQELEKRDLPVTGKGKHGRSVEKSWVRGGA</sequence>
<dbReference type="EMBL" id="GL876970">
    <property type="protein sequence ID" value="KLU87286.1"/>
    <property type="molecule type" value="Genomic_DNA"/>
</dbReference>
<name>A0A0C4E1M2_MAGP6</name>
<dbReference type="AlphaFoldDB" id="A0A0C4E1M2"/>
<dbReference type="OrthoDB" id="6220758at2759"/>
<comment type="similarity">
    <text evidence="2">Belongs to the mitochondrion-specific ribosomal protein mL50 family.</text>
</comment>
<evidence type="ECO:0000256" key="1">
    <source>
        <dbReference type="ARBA" id="ARBA00004173"/>
    </source>
</evidence>
<reference evidence="8" key="3">
    <citation type="submission" date="2011-03" db="EMBL/GenBank/DDBJ databases">
        <title>Annotation of Magnaporthe poae ATCC 64411.</title>
        <authorList>
            <person name="Ma L.-J."/>
            <person name="Dead R."/>
            <person name="Young S.K."/>
            <person name="Zeng Q."/>
            <person name="Gargeya S."/>
            <person name="Fitzgerald M."/>
            <person name="Haas B."/>
            <person name="Abouelleil A."/>
            <person name="Alvarado L."/>
            <person name="Arachchi H.M."/>
            <person name="Berlin A."/>
            <person name="Brown A."/>
            <person name="Chapman S.B."/>
            <person name="Chen Z."/>
            <person name="Dunbar C."/>
            <person name="Freedman E."/>
            <person name="Gearin G."/>
            <person name="Gellesch M."/>
            <person name="Goldberg J."/>
            <person name="Griggs A."/>
            <person name="Gujja S."/>
            <person name="Heiman D."/>
            <person name="Howarth C."/>
            <person name="Larson L."/>
            <person name="Lui A."/>
            <person name="MacDonald P.J.P."/>
            <person name="Mehta T."/>
            <person name="Montmayeur A."/>
            <person name="Murphy C."/>
            <person name="Neiman D."/>
            <person name="Pearson M."/>
            <person name="Priest M."/>
            <person name="Roberts A."/>
            <person name="Saif S."/>
            <person name="Shea T."/>
            <person name="Shenoy N."/>
            <person name="Sisk P."/>
            <person name="Stolte C."/>
            <person name="Sykes S."/>
            <person name="Yandava C."/>
            <person name="Wortman J."/>
            <person name="Nusbaum C."/>
            <person name="Birren B."/>
        </authorList>
    </citation>
    <scope>NUCLEOTIDE SEQUENCE</scope>
    <source>
        <strain evidence="8">ATCC 64411</strain>
    </source>
</reference>
<evidence type="ECO:0000313" key="10">
    <source>
        <dbReference type="Proteomes" id="UP000011715"/>
    </source>
</evidence>
<organism evidence="9 10">
    <name type="scientific">Magnaporthiopsis poae (strain ATCC 64411 / 73-15)</name>
    <name type="common">Kentucky bluegrass fungus</name>
    <name type="synonym">Magnaporthe poae</name>
    <dbReference type="NCBI Taxonomy" id="644358"/>
    <lineage>
        <taxon>Eukaryota</taxon>
        <taxon>Fungi</taxon>
        <taxon>Dikarya</taxon>
        <taxon>Ascomycota</taxon>
        <taxon>Pezizomycotina</taxon>
        <taxon>Sordariomycetes</taxon>
        <taxon>Sordariomycetidae</taxon>
        <taxon>Magnaporthales</taxon>
        <taxon>Magnaporthaceae</taxon>
        <taxon>Magnaporthiopsis</taxon>
    </lineage>
</organism>
<evidence type="ECO:0000256" key="5">
    <source>
        <dbReference type="ARBA" id="ARBA00023274"/>
    </source>
</evidence>
<reference evidence="10" key="2">
    <citation type="submission" date="2010-05" db="EMBL/GenBank/DDBJ databases">
        <title>The genome sequence of Magnaporthe poae strain ATCC 64411.</title>
        <authorList>
            <person name="Ma L.-J."/>
            <person name="Dead R."/>
            <person name="Young S."/>
            <person name="Zeng Q."/>
            <person name="Koehrsen M."/>
            <person name="Alvarado L."/>
            <person name="Berlin A."/>
            <person name="Chapman S.B."/>
            <person name="Chen Z."/>
            <person name="Freedman E."/>
            <person name="Gellesch M."/>
            <person name="Goldberg J."/>
            <person name="Griggs A."/>
            <person name="Gujja S."/>
            <person name="Heilman E.R."/>
            <person name="Heiman D."/>
            <person name="Hepburn T."/>
            <person name="Howarth C."/>
            <person name="Jen D."/>
            <person name="Larson L."/>
            <person name="Mehta T."/>
            <person name="Neiman D."/>
            <person name="Pearson M."/>
            <person name="Roberts A."/>
            <person name="Saif S."/>
            <person name="Shea T."/>
            <person name="Shenoy N."/>
            <person name="Sisk P."/>
            <person name="Stolte C."/>
            <person name="Sykes S."/>
            <person name="Walk T."/>
            <person name="White J."/>
            <person name="Yandava C."/>
            <person name="Haas B."/>
            <person name="Nusbaum C."/>
            <person name="Birren B."/>
        </authorList>
    </citation>
    <scope>NUCLEOTIDE SEQUENCE [LARGE SCALE GENOMIC DNA]</scope>
    <source>
        <strain evidence="10">ATCC 64411 / 73-15</strain>
    </source>
</reference>
<evidence type="ECO:0000256" key="4">
    <source>
        <dbReference type="ARBA" id="ARBA00023128"/>
    </source>
</evidence>
<evidence type="ECO:0000313" key="9">
    <source>
        <dbReference type="EnsemblFungi" id="MAPG_06287T0"/>
    </source>
</evidence>
<feature type="compositionally biased region" description="Basic and acidic residues" evidence="7">
    <location>
        <begin position="127"/>
        <end position="138"/>
    </location>
</feature>
<keyword evidence="10" id="KW-1185">Reference proteome</keyword>
<proteinExistence type="inferred from homology"/>
<dbReference type="Proteomes" id="UP000011715">
    <property type="component" value="Unassembled WGS sequence"/>
</dbReference>
<dbReference type="eggNOG" id="ENOG502S9FC">
    <property type="taxonomic scope" value="Eukaryota"/>
</dbReference>
<dbReference type="Pfam" id="PF10501">
    <property type="entry name" value="Ribosomal_L50"/>
    <property type="match status" value="1"/>
</dbReference>